<accession>A0AAN7U3T7</accession>
<dbReference type="AlphaFoldDB" id="A0AAN7U3T7"/>
<dbReference type="Proteomes" id="UP001344447">
    <property type="component" value="Unassembled WGS sequence"/>
</dbReference>
<name>A0AAN7U3T7_9MYCE</name>
<reference evidence="1 2" key="1">
    <citation type="submission" date="2023-11" db="EMBL/GenBank/DDBJ databases">
        <title>Dfirmibasis_genome.</title>
        <authorList>
            <person name="Edelbroek B."/>
            <person name="Kjellin J."/>
            <person name="Jerlstrom-Hultqvist J."/>
            <person name="Soderbom F."/>
        </authorList>
    </citation>
    <scope>NUCLEOTIDE SEQUENCE [LARGE SCALE GENOMIC DNA]</scope>
    <source>
        <strain evidence="1 2">TNS-C-14</strain>
    </source>
</reference>
<gene>
    <name evidence="1" type="ORF">RB653_001138</name>
</gene>
<evidence type="ECO:0000313" key="2">
    <source>
        <dbReference type="Proteomes" id="UP001344447"/>
    </source>
</evidence>
<protein>
    <submittedName>
        <fullName evidence="1">Uncharacterized protein</fullName>
    </submittedName>
</protein>
<dbReference type="EMBL" id="JAVFKY010000002">
    <property type="protein sequence ID" value="KAK5581110.1"/>
    <property type="molecule type" value="Genomic_DNA"/>
</dbReference>
<sequence length="685" mass="79539">MSFIIRNGIKSIQKSDTSIFTRKSIIGGAFFGQSNEIDFRRIGKSLRASCIAGAQEYLSTKTHLNKDTDLYSNLSKNIIDGLSSPFEKQLNLVEQKNSDIMNSYYNLLRNENSKQLGVFVFLGFDNEYNFSYKEVVQGLMGIDAFEDIDRIKKTFYIHCRRNKDSANSFEFQNADGSRNFKKIFDFDSIKSKIGIINEKKGVTYMDIIFESPNVDNAIFVLTPNFSHRLAKRNENEVVRQQIVKAIIQRCPKPIFVPVISGLKPFRYSDNETSICSDYDQYATSTIGILTDCDNFEIERSLYIPEGWIKISDKKDLSLKLIDIKNRMYKFFFRENTLYLKNLITNTSKKSKELLDFIDSIKTSQPLSEKFLLGFLSDWDLRSMSLKLFLSQRIERNIFSVLINNMGELNMDEMDFSKLLKSEKEKSLVEIYNEFHLILKDESLDQNEFANLKSQWLYFSETLRGNELPNHFVQTYSKQFIDSIVNTPEVRGAYSSDYPNLFQISWNRNYKLALFSLLNDDFVFNIQNKIIEDTVEGIDKFSVTEKDTSMAVYCLKYVAFNFGRQLSDDYYQALISKEFTPSITFEEFRESVNEVFTALDYKEQELLGFSTLWNYIYLKAVSKKLSRDIVNASMGSLVNQLLFESYNFFIFKNPSQDLFGSILELLKSTETLKNSLGFKPVDNKKV</sequence>
<organism evidence="1 2">
    <name type="scientific">Dictyostelium firmibasis</name>
    <dbReference type="NCBI Taxonomy" id="79012"/>
    <lineage>
        <taxon>Eukaryota</taxon>
        <taxon>Amoebozoa</taxon>
        <taxon>Evosea</taxon>
        <taxon>Eumycetozoa</taxon>
        <taxon>Dictyostelia</taxon>
        <taxon>Dictyosteliales</taxon>
        <taxon>Dictyosteliaceae</taxon>
        <taxon>Dictyostelium</taxon>
    </lineage>
</organism>
<keyword evidence="2" id="KW-1185">Reference proteome</keyword>
<proteinExistence type="predicted"/>
<evidence type="ECO:0000313" key="1">
    <source>
        <dbReference type="EMBL" id="KAK5581110.1"/>
    </source>
</evidence>
<comment type="caution">
    <text evidence="1">The sequence shown here is derived from an EMBL/GenBank/DDBJ whole genome shotgun (WGS) entry which is preliminary data.</text>
</comment>